<keyword evidence="3" id="KW-1185">Reference proteome</keyword>
<dbReference type="Pfam" id="PF04073">
    <property type="entry name" value="tRNA_edit"/>
    <property type="match status" value="1"/>
</dbReference>
<gene>
    <name evidence="2" type="ORF">GCM10012284_06070</name>
</gene>
<proteinExistence type="predicted"/>
<sequence length="174" mass="18953">MLAPRTAAAYDDLLALLDGRGADYSVMTHEPVGTTEVVSRLRGNALEQAAKCLLLVVKLDRRTRRHVLAVVPGDSKVDLRAVAGLFAARYVGFADPATAERLARSVPGTVLPFPMSPEVELLVDPRVLTQPRLYFNAARLDRSISLDTDDYTTIAQPRVAPIAIRDDATSRECP</sequence>
<organism evidence="2 3">
    <name type="scientific">Mangrovihabitans endophyticus</name>
    <dbReference type="NCBI Taxonomy" id="1751298"/>
    <lineage>
        <taxon>Bacteria</taxon>
        <taxon>Bacillati</taxon>
        <taxon>Actinomycetota</taxon>
        <taxon>Actinomycetes</taxon>
        <taxon>Micromonosporales</taxon>
        <taxon>Micromonosporaceae</taxon>
        <taxon>Mangrovihabitans</taxon>
    </lineage>
</organism>
<name>A0A8J3BW81_9ACTN</name>
<evidence type="ECO:0000259" key="1">
    <source>
        <dbReference type="Pfam" id="PF04073"/>
    </source>
</evidence>
<accession>A0A8J3BW81</accession>
<dbReference type="PANTHER" id="PTHR30411:SF9">
    <property type="entry name" value="MULTIFUNCTIONAL SER_THR-TRNA DEACYLASE PROXP-Y"/>
    <property type="match status" value="1"/>
</dbReference>
<dbReference type="Proteomes" id="UP000656042">
    <property type="component" value="Unassembled WGS sequence"/>
</dbReference>
<evidence type="ECO:0000313" key="2">
    <source>
        <dbReference type="EMBL" id="GGK74884.1"/>
    </source>
</evidence>
<dbReference type="PANTHER" id="PTHR30411">
    <property type="entry name" value="CYTOPLASMIC PROTEIN"/>
    <property type="match status" value="1"/>
</dbReference>
<dbReference type="AlphaFoldDB" id="A0A8J3BW81"/>
<dbReference type="InterPro" id="IPR036754">
    <property type="entry name" value="YbaK/aa-tRNA-synt-asso_dom_sf"/>
</dbReference>
<evidence type="ECO:0000313" key="3">
    <source>
        <dbReference type="Proteomes" id="UP000656042"/>
    </source>
</evidence>
<reference evidence="2" key="1">
    <citation type="journal article" date="2014" name="Int. J. Syst. Evol. Microbiol.">
        <title>Complete genome sequence of Corynebacterium casei LMG S-19264T (=DSM 44701T), isolated from a smear-ripened cheese.</title>
        <authorList>
            <consortium name="US DOE Joint Genome Institute (JGI-PGF)"/>
            <person name="Walter F."/>
            <person name="Albersmeier A."/>
            <person name="Kalinowski J."/>
            <person name="Ruckert C."/>
        </authorList>
    </citation>
    <scope>NUCLEOTIDE SEQUENCE</scope>
    <source>
        <strain evidence="2">CGMCC 4.7299</strain>
    </source>
</reference>
<dbReference type="SUPFAM" id="SSF55826">
    <property type="entry name" value="YbaK/ProRS associated domain"/>
    <property type="match status" value="1"/>
</dbReference>
<feature type="domain" description="YbaK/aminoacyl-tRNA synthetase-associated" evidence="1">
    <location>
        <begin position="29"/>
        <end position="152"/>
    </location>
</feature>
<protein>
    <recommendedName>
        <fullName evidence="1">YbaK/aminoacyl-tRNA synthetase-associated domain-containing protein</fullName>
    </recommendedName>
</protein>
<dbReference type="InterPro" id="IPR007214">
    <property type="entry name" value="YbaK/aa-tRNA-synth-assoc-dom"/>
</dbReference>
<comment type="caution">
    <text evidence="2">The sequence shown here is derived from an EMBL/GenBank/DDBJ whole genome shotgun (WGS) entry which is preliminary data.</text>
</comment>
<dbReference type="RefSeq" id="WP_189077435.1">
    <property type="nucleotide sequence ID" value="NZ_BMMX01000001.1"/>
</dbReference>
<reference evidence="2" key="2">
    <citation type="submission" date="2020-09" db="EMBL/GenBank/DDBJ databases">
        <authorList>
            <person name="Sun Q."/>
            <person name="Zhou Y."/>
        </authorList>
    </citation>
    <scope>NUCLEOTIDE SEQUENCE</scope>
    <source>
        <strain evidence="2">CGMCC 4.7299</strain>
    </source>
</reference>
<dbReference type="Gene3D" id="3.90.960.10">
    <property type="entry name" value="YbaK/aminoacyl-tRNA synthetase-associated domain"/>
    <property type="match status" value="1"/>
</dbReference>
<dbReference type="GO" id="GO:0002161">
    <property type="term" value="F:aminoacyl-tRNA deacylase activity"/>
    <property type="evidence" value="ECO:0007669"/>
    <property type="project" value="InterPro"/>
</dbReference>
<dbReference type="EMBL" id="BMMX01000001">
    <property type="protein sequence ID" value="GGK74884.1"/>
    <property type="molecule type" value="Genomic_DNA"/>
</dbReference>